<dbReference type="Proteomes" id="UP001583177">
    <property type="component" value="Unassembled WGS sequence"/>
</dbReference>
<sequence>MDSNLLNAAVPSILRRQRIHHFRRGREVLDDDQLHESDKDEDSSGSEGLDDFCHDDSDDEFPWYEEINGRATLKPPTDIATASRRAARKAERRIGGCNAKLIRRNMMRESFWLEMESPTQETSDLAFDLFDRYGRLNSEFYKHEINRGSGVWGNELDHGDLLLFEEITVDTADRRSGIGTKLVNAILEKTRAKVSKRVGFFALARPGSLWSEVSTLSDNPASMREAENDAMKAALGFWHAMGFRRVGTSAWLAWTDSPGHPSRQLGIAQDWIRPDDQIADVSVSGEMEQTLQILADPAVEAAECIEELTKIFPEDFEDGQWQAIDKDGSTLLHLASFLSKPELVSFLLSKVPRLTAVRNKKGYTPLEALQNQLERERTRRSVMSMTVVTSDAFKGFKDSDVACLAILENTVASNLSSLSARDIESVWSATDEQIRRAPQLDIAGIRKTLRYKYGCTCGQCIGGFISPRMKFALIAVAEVEHDNMYLFMDDKGPDWVAWHDDLLTHLPGPVQENLKTNKSMREGFTNIFSHFAKCLEQGRIPSEEEVLDLYQSRASEWPPVTRNYLQRGGSVAAAANAIFERAMEFDEFAGDGNHRDIFGEDIDKLVVCRNDHEFGFMAGMCGYKRVRPASSRFVGLSGW</sequence>
<proteinExistence type="predicted"/>
<dbReference type="InterPro" id="IPR036770">
    <property type="entry name" value="Ankyrin_rpt-contain_sf"/>
</dbReference>
<evidence type="ECO:0008006" key="4">
    <source>
        <dbReference type="Google" id="ProtNLM"/>
    </source>
</evidence>
<feature type="region of interest" description="Disordered" evidence="1">
    <location>
        <begin position="31"/>
        <end position="51"/>
    </location>
</feature>
<name>A0ABR3VXU1_9PEZI</name>
<evidence type="ECO:0000313" key="3">
    <source>
        <dbReference type="Proteomes" id="UP001583177"/>
    </source>
</evidence>
<dbReference type="Gene3D" id="3.40.630.30">
    <property type="match status" value="1"/>
</dbReference>
<keyword evidence="3" id="KW-1185">Reference proteome</keyword>
<accession>A0ABR3VXU1</accession>
<dbReference type="Gene3D" id="1.25.40.20">
    <property type="entry name" value="Ankyrin repeat-containing domain"/>
    <property type="match status" value="1"/>
</dbReference>
<evidence type="ECO:0000256" key="1">
    <source>
        <dbReference type="SAM" id="MobiDB-lite"/>
    </source>
</evidence>
<protein>
    <recommendedName>
        <fullName evidence="4">N-acetyltransferase domain-containing protein</fullName>
    </recommendedName>
</protein>
<organism evidence="2 3">
    <name type="scientific">Diaporthe australafricana</name>
    <dbReference type="NCBI Taxonomy" id="127596"/>
    <lineage>
        <taxon>Eukaryota</taxon>
        <taxon>Fungi</taxon>
        <taxon>Dikarya</taxon>
        <taxon>Ascomycota</taxon>
        <taxon>Pezizomycotina</taxon>
        <taxon>Sordariomycetes</taxon>
        <taxon>Sordariomycetidae</taxon>
        <taxon>Diaporthales</taxon>
        <taxon>Diaporthaceae</taxon>
        <taxon>Diaporthe</taxon>
    </lineage>
</organism>
<comment type="caution">
    <text evidence="2">The sequence shown here is derived from an EMBL/GenBank/DDBJ whole genome shotgun (WGS) entry which is preliminary data.</text>
</comment>
<reference evidence="2 3" key="1">
    <citation type="journal article" date="2024" name="IMA Fungus">
        <title>IMA Genome - F19 : A genome assembly and annotation guide to empower mycologists, including annotated draft genome sequences of Ceratocystis pirilliformis, Diaporthe australafricana, Fusarium ophioides, Paecilomyces lecythidis, and Sporothrix stenoceras.</title>
        <authorList>
            <person name="Aylward J."/>
            <person name="Wilson A.M."/>
            <person name="Visagie C.M."/>
            <person name="Spraker J."/>
            <person name="Barnes I."/>
            <person name="Buitendag C."/>
            <person name="Ceriani C."/>
            <person name="Del Mar Angel L."/>
            <person name="du Plessis D."/>
            <person name="Fuchs T."/>
            <person name="Gasser K."/>
            <person name="Kramer D."/>
            <person name="Li W."/>
            <person name="Munsamy K."/>
            <person name="Piso A."/>
            <person name="Price J.L."/>
            <person name="Sonnekus B."/>
            <person name="Thomas C."/>
            <person name="van der Nest A."/>
            <person name="van Dijk A."/>
            <person name="van Heerden A."/>
            <person name="van Vuuren N."/>
            <person name="Yilmaz N."/>
            <person name="Duong T.A."/>
            <person name="van der Merwe N.A."/>
            <person name="Wingfield M.J."/>
            <person name="Wingfield B.D."/>
        </authorList>
    </citation>
    <scope>NUCLEOTIDE SEQUENCE [LARGE SCALE GENOMIC DNA]</scope>
    <source>
        <strain evidence="2 3">CMW 18300</strain>
    </source>
</reference>
<gene>
    <name evidence="2" type="ORF">Daus18300_013753</name>
</gene>
<evidence type="ECO:0000313" key="2">
    <source>
        <dbReference type="EMBL" id="KAL1847993.1"/>
    </source>
</evidence>
<dbReference type="SUPFAM" id="SSF48403">
    <property type="entry name" value="Ankyrin repeat"/>
    <property type="match status" value="1"/>
</dbReference>
<feature type="compositionally biased region" description="Acidic residues" evidence="1">
    <location>
        <begin position="39"/>
        <end position="50"/>
    </location>
</feature>
<dbReference type="EMBL" id="JAWRVE010000228">
    <property type="protein sequence ID" value="KAL1847993.1"/>
    <property type="molecule type" value="Genomic_DNA"/>
</dbReference>